<feature type="region of interest" description="Disordered" evidence="2">
    <location>
        <begin position="508"/>
        <end position="536"/>
    </location>
</feature>
<organism evidence="4 5">
    <name type="scientific">Agromyces allii</name>
    <dbReference type="NCBI Taxonomy" id="393607"/>
    <lineage>
        <taxon>Bacteria</taxon>
        <taxon>Bacillati</taxon>
        <taxon>Actinomycetota</taxon>
        <taxon>Actinomycetes</taxon>
        <taxon>Micrococcales</taxon>
        <taxon>Microbacteriaceae</taxon>
        <taxon>Agromyces</taxon>
    </lineage>
</organism>
<dbReference type="Pfam" id="PF13649">
    <property type="entry name" value="Methyltransf_25"/>
    <property type="match status" value="1"/>
</dbReference>
<reference evidence="4 5" key="1">
    <citation type="journal article" date="2019" name="Int. J. Syst. Evol. Microbiol.">
        <title>The Global Catalogue of Microorganisms (GCM) 10K type strain sequencing project: providing services to taxonomists for standard genome sequencing and annotation.</title>
        <authorList>
            <consortium name="The Broad Institute Genomics Platform"/>
            <consortium name="The Broad Institute Genome Sequencing Center for Infectious Disease"/>
            <person name="Wu L."/>
            <person name="Ma J."/>
        </authorList>
    </citation>
    <scope>NUCLEOTIDE SEQUENCE [LARGE SCALE GENOMIC DNA]</scope>
    <source>
        <strain evidence="4 5">JCM 13584</strain>
    </source>
</reference>
<gene>
    <name evidence="4" type="ORF">GCM10009717_07240</name>
</gene>
<dbReference type="InterPro" id="IPR041698">
    <property type="entry name" value="Methyltransf_25"/>
</dbReference>
<dbReference type="PANTHER" id="PTHR13627">
    <property type="entry name" value="FUKUTIN RELATED PROTEIN"/>
    <property type="match status" value="1"/>
</dbReference>
<evidence type="ECO:0000313" key="5">
    <source>
        <dbReference type="Proteomes" id="UP001499954"/>
    </source>
</evidence>
<sequence>MRVTRSELSWSPTIVEGSATRSGPEPVAIDIEIDGRRLWSSYLPPIESGRHRLEWPSAVRPHLGGTGELTIRSATDRVRLVEGPYRLGRASSGRTIADLVAAGTVVDKWGTLVAGSSRALHELLLDATELVISQLDGLGYNVSITGGTLLGAVRSGAILERDDDVDLLVYLGEASPTEVSLASYRLEREMAAAGHHVVRHSDAHLQLEIGGATNEQPPHVDLFLGFFHGGAYNQPIHVRAPLAVDQLQPLADLEIGGRMLPAVADPEAWLAACYGPTWATPDPAFRFETPPPTRRRFENWFGVLDFTRLFWEQRYAGSGGRSARAGREAGRMIAASAPGDRILDLGCGSGAAAAKLARAGRSVLAVDFARTALRAASARSAGAFEVRRVNLADSHAVLELIEQEAGAERPVHVLLGDVLAYLPRDARANTFRLLRAVLGRDGVAVVSFPDTLSPRYEHERPDTWHLPLDWFVEEIRPFGLEFEVERKALRRTSAGLRRSVHLIIRNGAPSARQEEPAMSDPTNENESVESNADAGAGRVAELEAEVAALRGEIDELRRDSRRIAELYDLVVDRLGRSGRSE</sequence>
<dbReference type="PANTHER" id="PTHR13627:SF31">
    <property type="entry name" value="RIBITOL 5-PHOSPHATE TRANSFERASE FKRP"/>
    <property type="match status" value="1"/>
</dbReference>
<name>A0ABN2Q4B9_9MICO</name>
<evidence type="ECO:0000259" key="3">
    <source>
        <dbReference type="Pfam" id="PF13649"/>
    </source>
</evidence>
<proteinExistence type="predicted"/>
<comment type="caution">
    <text evidence="4">The sequence shown here is derived from an EMBL/GenBank/DDBJ whole genome shotgun (WGS) entry which is preliminary data.</text>
</comment>
<accession>A0ABN2Q4B9</accession>
<dbReference type="EMBL" id="BAAAMK010000001">
    <property type="protein sequence ID" value="GAA1943380.1"/>
    <property type="molecule type" value="Genomic_DNA"/>
</dbReference>
<evidence type="ECO:0000256" key="1">
    <source>
        <dbReference type="SAM" id="Coils"/>
    </source>
</evidence>
<feature type="compositionally biased region" description="Polar residues" evidence="2">
    <location>
        <begin position="520"/>
        <end position="530"/>
    </location>
</feature>
<keyword evidence="1" id="KW-0175">Coiled coil</keyword>
<feature type="coiled-coil region" evidence="1">
    <location>
        <begin position="539"/>
        <end position="566"/>
    </location>
</feature>
<dbReference type="InterPro" id="IPR029063">
    <property type="entry name" value="SAM-dependent_MTases_sf"/>
</dbReference>
<protein>
    <recommendedName>
        <fullName evidence="3">Methyltransferase domain-containing protein</fullName>
    </recommendedName>
</protein>
<evidence type="ECO:0000256" key="2">
    <source>
        <dbReference type="SAM" id="MobiDB-lite"/>
    </source>
</evidence>
<keyword evidence="5" id="KW-1185">Reference proteome</keyword>
<dbReference type="SUPFAM" id="SSF53335">
    <property type="entry name" value="S-adenosyl-L-methionine-dependent methyltransferases"/>
    <property type="match status" value="1"/>
</dbReference>
<feature type="domain" description="Methyltransferase" evidence="3">
    <location>
        <begin position="342"/>
        <end position="442"/>
    </location>
</feature>
<evidence type="ECO:0000313" key="4">
    <source>
        <dbReference type="EMBL" id="GAA1943380.1"/>
    </source>
</evidence>
<dbReference type="Gene3D" id="3.40.50.150">
    <property type="entry name" value="Vaccinia Virus protein VP39"/>
    <property type="match status" value="1"/>
</dbReference>
<dbReference type="Proteomes" id="UP001499954">
    <property type="component" value="Unassembled WGS sequence"/>
</dbReference>
<dbReference type="InterPro" id="IPR052613">
    <property type="entry name" value="LicD_transferase"/>
</dbReference>